<comment type="caution">
    <text evidence="2">The sequence shown here is derived from an EMBL/GenBank/DDBJ whole genome shotgun (WGS) entry which is preliminary data.</text>
</comment>
<dbReference type="AlphaFoldDB" id="A0A5B2XFM6"/>
<reference evidence="2 3" key="2">
    <citation type="submission" date="2019-09" db="EMBL/GenBank/DDBJ databases">
        <authorList>
            <person name="Jin C."/>
        </authorList>
    </citation>
    <scope>NUCLEOTIDE SEQUENCE [LARGE SCALE GENOMIC DNA]</scope>
    <source>
        <strain evidence="2 3">AN110305</strain>
    </source>
</reference>
<dbReference type="PROSITE" id="PS60003">
    <property type="entry name" value="PHOSPHOKETOLASE_2"/>
    <property type="match status" value="1"/>
</dbReference>
<dbReference type="InterPro" id="IPR019789">
    <property type="entry name" value="Xul5P/Fru6P_PKetolase_ThDP_BS"/>
</dbReference>
<sequence>MTIHTAVPATEQLGTDPLALERVDAWWRAANYLAVGQIYLMDNPLLRQPLGPEDVKPRLLGHWGTVPGLTLTYAHLNRAIMARGLSVLFVAGPGHGAAGLNAAAWLEGTYSELYPDIAQDAEGMRRLFRQFSFPGGIPSHASAHLPGSIHEGGELGYSLAHATGAALDNPDLVVACVVGDGEAETGPLAASWHAPAFLNPARDGAVLPILHLNGYKIANPTVLSRLPRNDLTAMLLGYGWRPVEVEGDDPFEVHAAYAHAVDQCLDEIGELQHEARRGLIRRGTRRPMIVLRTPKGWTGPAEVDGLRVEGSWRAHQVPLTAVRENPEHLAMLENWLRSYRPGELFDEDGAPVPWVGCWRPQGEARMSANPVAHGLAQHDLRLPEPAEHAVAGTPAPRWRCGCTCTGCVARSPHPWCPWTASTLSC</sequence>
<feature type="domain" description="Xylulose 5-phosphate/Fructose 6-phosphate phosphoketolase N-terminal" evidence="1">
    <location>
        <begin position="17"/>
        <end position="374"/>
    </location>
</feature>
<protein>
    <recommendedName>
        <fullName evidence="1">Xylulose 5-phosphate/Fructose 6-phosphate phosphoketolase N-terminal domain-containing protein</fullName>
    </recommendedName>
</protein>
<proteinExistence type="predicted"/>
<dbReference type="InterPro" id="IPR005593">
    <property type="entry name" value="Xul5P/Fru6P_PKetolase"/>
</dbReference>
<organism evidence="2 3">
    <name type="scientific">Solihabitans fulvus</name>
    <dbReference type="NCBI Taxonomy" id="1892852"/>
    <lineage>
        <taxon>Bacteria</taxon>
        <taxon>Bacillati</taxon>
        <taxon>Actinomycetota</taxon>
        <taxon>Actinomycetes</taxon>
        <taxon>Pseudonocardiales</taxon>
        <taxon>Pseudonocardiaceae</taxon>
        <taxon>Solihabitans</taxon>
    </lineage>
</organism>
<gene>
    <name evidence="2" type="ORF">F0L68_15165</name>
</gene>
<evidence type="ECO:0000313" key="2">
    <source>
        <dbReference type="EMBL" id="KAA2261855.1"/>
    </source>
</evidence>
<dbReference type="EMBL" id="VUOB01000024">
    <property type="protein sequence ID" value="KAA2261855.1"/>
    <property type="molecule type" value="Genomic_DNA"/>
</dbReference>
<dbReference type="InterPro" id="IPR018970">
    <property type="entry name" value="Xul5P/Fru6P_PKetolase_N"/>
</dbReference>
<dbReference type="SUPFAM" id="SSF52518">
    <property type="entry name" value="Thiamin diphosphate-binding fold (THDP-binding)"/>
    <property type="match status" value="1"/>
</dbReference>
<dbReference type="Proteomes" id="UP000323454">
    <property type="component" value="Unassembled WGS sequence"/>
</dbReference>
<dbReference type="OrthoDB" id="9768449at2"/>
<evidence type="ECO:0000313" key="3">
    <source>
        <dbReference type="Proteomes" id="UP000323454"/>
    </source>
</evidence>
<name>A0A5B2XFM6_9PSEU</name>
<keyword evidence="3" id="KW-1185">Reference proteome</keyword>
<dbReference type="PANTHER" id="PTHR31273">
    <property type="entry name" value="PHOSPHOKETOLASE-RELATED"/>
    <property type="match status" value="1"/>
</dbReference>
<dbReference type="InterPro" id="IPR019790">
    <property type="entry name" value="Xul5P/Fru6P_PKetolase_CS"/>
</dbReference>
<evidence type="ECO:0000259" key="1">
    <source>
        <dbReference type="Pfam" id="PF09364"/>
    </source>
</evidence>
<dbReference type="GO" id="GO:0016832">
    <property type="term" value="F:aldehyde-lyase activity"/>
    <property type="evidence" value="ECO:0007669"/>
    <property type="project" value="InterPro"/>
</dbReference>
<reference evidence="2 3" key="1">
    <citation type="submission" date="2019-09" db="EMBL/GenBank/DDBJ databases">
        <title>Goodfellowia gen. nov., a new genus of the Pseudonocardineae related to Actinoalloteichus, containing Goodfellowia coeruleoviolacea gen. nov., comb. nov. gen. nov., comb. nov.</title>
        <authorList>
            <person name="Labeda D."/>
        </authorList>
    </citation>
    <scope>NUCLEOTIDE SEQUENCE [LARGE SCALE GENOMIC DNA]</scope>
    <source>
        <strain evidence="2 3">AN110305</strain>
    </source>
</reference>
<dbReference type="GO" id="GO:0000287">
    <property type="term" value="F:magnesium ion binding"/>
    <property type="evidence" value="ECO:0007669"/>
    <property type="project" value="UniProtKB-ARBA"/>
</dbReference>
<dbReference type="PROSITE" id="PS60002">
    <property type="entry name" value="PHOSPHOKETOLASE_1"/>
    <property type="match status" value="1"/>
</dbReference>
<accession>A0A5B2XFM6</accession>
<dbReference type="InterPro" id="IPR029061">
    <property type="entry name" value="THDP-binding"/>
</dbReference>
<dbReference type="Gene3D" id="3.40.50.970">
    <property type="match status" value="1"/>
</dbReference>
<dbReference type="GO" id="GO:0005975">
    <property type="term" value="P:carbohydrate metabolic process"/>
    <property type="evidence" value="ECO:0007669"/>
    <property type="project" value="InterPro"/>
</dbReference>
<dbReference type="Pfam" id="PF09364">
    <property type="entry name" value="XFP_N"/>
    <property type="match status" value="1"/>
</dbReference>
<dbReference type="PANTHER" id="PTHR31273:SF0">
    <property type="entry name" value="PHOSPHOKETOLASE-RELATED"/>
    <property type="match status" value="1"/>
</dbReference>